<sequence>MSGDLKIIGENFERDIARLKRAAVAGTLASMPHVINMVRQEAEQVEAQLQLMPVPNEGPNRATRRKRRAMRLHCWHDWQGFIHFSPDAKDCKFPLCRLIDRPRRADRLIRAVAKIATYDADAGKWRMPGSEETDAGEARLYEIADAFRTQLTQAYARQS</sequence>
<evidence type="ECO:0000313" key="1">
    <source>
        <dbReference type="EMBL" id="EKE70868.1"/>
    </source>
</evidence>
<organism evidence="1 2">
    <name type="scientific">Oceanibaculum indicum P24</name>
    <dbReference type="NCBI Taxonomy" id="1207063"/>
    <lineage>
        <taxon>Bacteria</taxon>
        <taxon>Pseudomonadati</taxon>
        <taxon>Pseudomonadota</taxon>
        <taxon>Alphaproteobacteria</taxon>
        <taxon>Rhodospirillales</taxon>
        <taxon>Oceanibaculaceae</taxon>
        <taxon>Oceanibaculum</taxon>
    </lineage>
</organism>
<proteinExistence type="predicted"/>
<comment type="caution">
    <text evidence="1">The sequence shown here is derived from an EMBL/GenBank/DDBJ whole genome shotgun (WGS) entry which is preliminary data.</text>
</comment>
<name>K2J719_9PROT</name>
<reference evidence="1 2" key="1">
    <citation type="journal article" date="2012" name="J. Bacteriol.">
        <title>Genome Sequence of Oceanibaculum indicum Type Strain P24.</title>
        <authorList>
            <person name="Lai Q."/>
            <person name="Shao Z."/>
        </authorList>
    </citation>
    <scope>NUCLEOTIDE SEQUENCE [LARGE SCALE GENOMIC DNA]</scope>
    <source>
        <strain evidence="1 2">P24</strain>
    </source>
</reference>
<accession>K2J719</accession>
<dbReference type="EMBL" id="AMRL01000024">
    <property type="protein sequence ID" value="EKE70868.1"/>
    <property type="molecule type" value="Genomic_DNA"/>
</dbReference>
<dbReference type="STRING" id="1207063.P24_15034"/>
<gene>
    <name evidence="1" type="ORF">P24_15034</name>
</gene>
<evidence type="ECO:0000313" key="2">
    <source>
        <dbReference type="Proteomes" id="UP000006746"/>
    </source>
</evidence>
<dbReference type="Proteomes" id="UP000006746">
    <property type="component" value="Unassembled WGS sequence"/>
</dbReference>
<dbReference type="RefSeq" id="WP_008945610.1">
    <property type="nucleotide sequence ID" value="NZ_AMRL01000024.1"/>
</dbReference>
<keyword evidence="2" id="KW-1185">Reference proteome</keyword>
<protein>
    <submittedName>
        <fullName evidence="1">Uncharacterized protein</fullName>
    </submittedName>
</protein>
<dbReference type="AlphaFoldDB" id="K2J719"/>